<dbReference type="SUPFAM" id="SSF48300">
    <property type="entry name" value="Ribosomal protein L7/12, oligomerisation (N-terminal) domain"/>
    <property type="match status" value="1"/>
</dbReference>
<protein>
    <submittedName>
        <fullName evidence="5">Mitochondrial ribosomal protein L12 (BL12m)</fullName>
    </submittedName>
</protein>
<dbReference type="GO" id="GO:0005840">
    <property type="term" value="C:ribosome"/>
    <property type="evidence" value="ECO:0007669"/>
    <property type="project" value="UniProtKB-KW"/>
</dbReference>
<dbReference type="PANTHER" id="PTHR45987">
    <property type="entry name" value="39S RIBOSOMAL PROTEIN L12"/>
    <property type="match status" value="1"/>
</dbReference>
<evidence type="ECO:0000256" key="1">
    <source>
        <dbReference type="ARBA" id="ARBA00007197"/>
    </source>
</evidence>
<dbReference type="OrthoDB" id="250175at2759"/>
<dbReference type="AlphaFoldDB" id="A0A8K0AJI1"/>
<keyword evidence="3" id="KW-0687">Ribonucleoprotein</keyword>
<dbReference type="CDD" id="cd00387">
    <property type="entry name" value="Ribosomal_L7_L12"/>
    <property type="match status" value="1"/>
</dbReference>
<sequence length="177" mass="18001">MFRRVASLTGPLFTSRGAAFRLMSDAIPPPSAPSASPSAQVVSLRDAILALSLSDAAALSAALKEKLGITGLAAPMFGGASAPAGSPAAGSPGASPAAAAAPKEEKTSFNLKLEKYDAAQKIKLIKELRAVAPELGLKEAKDLVEGAPKVFKTNIPKAEAEKIVAKLKEAGGEVILE</sequence>
<dbReference type="InterPro" id="IPR000206">
    <property type="entry name" value="Ribosomal_bL12"/>
</dbReference>
<evidence type="ECO:0000313" key="5">
    <source>
        <dbReference type="EMBL" id="KAF0852859.1"/>
    </source>
</evidence>
<dbReference type="HAMAP" id="MF_00368">
    <property type="entry name" value="Ribosomal_bL12"/>
    <property type="match status" value="1"/>
</dbReference>
<reference evidence="5" key="1">
    <citation type="submission" date="2019-09" db="EMBL/GenBank/DDBJ databases">
        <title>The Mitochondrial Proteome of the Jakobid, Andalucia godoyi, a Protist With the Most Gene-Rich and Bacteria-Like Mitochondrial Genome.</title>
        <authorList>
            <person name="Gray M.W."/>
            <person name="Burger G."/>
            <person name="Derelle R."/>
            <person name="Klimes V."/>
            <person name="Leger M."/>
            <person name="Sarrasin M."/>
            <person name="Vlcek C."/>
            <person name="Roger A.J."/>
            <person name="Elias M."/>
            <person name="Lang B.F."/>
        </authorList>
    </citation>
    <scope>NUCLEOTIDE SEQUENCE</scope>
    <source>
        <strain evidence="5">And28</strain>
    </source>
</reference>
<dbReference type="GO" id="GO:0006412">
    <property type="term" value="P:translation"/>
    <property type="evidence" value="ECO:0007669"/>
    <property type="project" value="InterPro"/>
</dbReference>
<dbReference type="Pfam" id="PF00542">
    <property type="entry name" value="Ribosomal_L12"/>
    <property type="match status" value="1"/>
</dbReference>
<proteinExistence type="inferred from homology"/>
<dbReference type="Proteomes" id="UP000799049">
    <property type="component" value="Unassembled WGS sequence"/>
</dbReference>
<dbReference type="InterPro" id="IPR013823">
    <property type="entry name" value="Ribosomal_bL12_C"/>
</dbReference>
<dbReference type="GO" id="GO:1990904">
    <property type="term" value="C:ribonucleoprotein complex"/>
    <property type="evidence" value="ECO:0007669"/>
    <property type="project" value="UniProtKB-KW"/>
</dbReference>
<evidence type="ECO:0000313" key="6">
    <source>
        <dbReference type="Proteomes" id="UP000799049"/>
    </source>
</evidence>
<organism evidence="5 6">
    <name type="scientific">Andalucia godoyi</name>
    <name type="common">Flagellate</name>
    <dbReference type="NCBI Taxonomy" id="505711"/>
    <lineage>
        <taxon>Eukaryota</taxon>
        <taxon>Discoba</taxon>
        <taxon>Jakobida</taxon>
        <taxon>Andalucina</taxon>
        <taxon>Andaluciidae</taxon>
        <taxon>Andalucia</taxon>
    </lineage>
</organism>
<dbReference type="GO" id="GO:0003735">
    <property type="term" value="F:structural constituent of ribosome"/>
    <property type="evidence" value="ECO:0007669"/>
    <property type="project" value="InterPro"/>
</dbReference>
<evidence type="ECO:0000256" key="3">
    <source>
        <dbReference type="ARBA" id="ARBA00023274"/>
    </source>
</evidence>
<dbReference type="InterPro" id="IPR014719">
    <property type="entry name" value="Ribosomal_bL12_C/ClpS-like"/>
</dbReference>
<feature type="domain" description="Large ribosomal subunit protein bL12 C-terminal" evidence="4">
    <location>
        <begin position="109"/>
        <end position="176"/>
    </location>
</feature>
<keyword evidence="6" id="KW-1185">Reference proteome</keyword>
<evidence type="ECO:0000259" key="4">
    <source>
        <dbReference type="Pfam" id="PF00542"/>
    </source>
</evidence>
<dbReference type="PANTHER" id="PTHR45987:SF4">
    <property type="entry name" value="LARGE RIBOSOMAL SUBUNIT PROTEIN BL12M"/>
    <property type="match status" value="1"/>
</dbReference>
<comment type="caution">
    <text evidence="5">The sequence shown here is derived from an EMBL/GenBank/DDBJ whole genome shotgun (WGS) entry which is preliminary data.</text>
</comment>
<dbReference type="FunFam" id="3.30.1390.10:FF:000001">
    <property type="entry name" value="50S ribosomal protein L7/L12"/>
    <property type="match status" value="1"/>
</dbReference>
<accession>A0A8K0AJI1</accession>
<dbReference type="SUPFAM" id="SSF54736">
    <property type="entry name" value="ClpS-like"/>
    <property type="match status" value="1"/>
</dbReference>
<name>A0A8K0AJI1_ANDGO</name>
<dbReference type="Gene3D" id="3.30.1390.10">
    <property type="match status" value="1"/>
</dbReference>
<keyword evidence="2 5" id="KW-0689">Ribosomal protein</keyword>
<dbReference type="GO" id="GO:0003729">
    <property type="term" value="F:mRNA binding"/>
    <property type="evidence" value="ECO:0007669"/>
    <property type="project" value="TreeGrafter"/>
</dbReference>
<dbReference type="EMBL" id="VRVR01000012">
    <property type="protein sequence ID" value="KAF0852859.1"/>
    <property type="molecule type" value="Genomic_DNA"/>
</dbReference>
<evidence type="ECO:0000256" key="2">
    <source>
        <dbReference type="ARBA" id="ARBA00022980"/>
    </source>
</evidence>
<dbReference type="InterPro" id="IPR036235">
    <property type="entry name" value="Ribosomal_bL12_oligo_N_sf"/>
</dbReference>
<comment type="similarity">
    <text evidence="1">Belongs to the bacterial ribosomal protein bL12 family.</text>
</comment>
<gene>
    <name evidence="5" type="ORF">ANDGO_02836</name>
</gene>